<keyword evidence="1" id="KW-0732">Signal</keyword>
<protein>
    <submittedName>
        <fullName evidence="2">Uncharacterized protein</fullName>
    </submittedName>
</protein>
<sequence length="108" mass="11242">MRVAPLFVLAAAAMVAVTAFAPSANAQSDGPVLSGPRKPVLAQKKTRIEIVKRSPLDAGTVVKPGSKSYLDYALPANVLYPTNGPSSDHYGVVPVSAALPGRWDLPGF</sequence>
<dbReference type="Proteomes" id="UP000606044">
    <property type="component" value="Unassembled WGS sequence"/>
</dbReference>
<feature type="signal peptide" evidence="1">
    <location>
        <begin position="1"/>
        <end position="26"/>
    </location>
</feature>
<comment type="caution">
    <text evidence="2">The sequence shown here is derived from an EMBL/GenBank/DDBJ whole genome shotgun (WGS) entry which is preliminary data.</text>
</comment>
<accession>A0A917BPP1</accession>
<feature type="chain" id="PRO_5037299244" evidence="1">
    <location>
        <begin position="27"/>
        <end position="108"/>
    </location>
</feature>
<evidence type="ECO:0000313" key="2">
    <source>
        <dbReference type="EMBL" id="GGF52587.1"/>
    </source>
</evidence>
<proteinExistence type="predicted"/>
<dbReference type="RefSeq" id="WP_188575957.1">
    <property type="nucleotide sequence ID" value="NZ_BMCT01000001.1"/>
</dbReference>
<name>A0A917BPP1_9HYPH</name>
<gene>
    <name evidence="2" type="ORF">GCM10007301_10090</name>
</gene>
<organism evidence="2 3">
    <name type="scientific">Azorhizobium oxalatiphilum</name>
    <dbReference type="NCBI Taxonomy" id="980631"/>
    <lineage>
        <taxon>Bacteria</taxon>
        <taxon>Pseudomonadati</taxon>
        <taxon>Pseudomonadota</taxon>
        <taxon>Alphaproteobacteria</taxon>
        <taxon>Hyphomicrobiales</taxon>
        <taxon>Xanthobacteraceae</taxon>
        <taxon>Azorhizobium</taxon>
    </lineage>
</organism>
<reference evidence="2" key="1">
    <citation type="journal article" date="2014" name="Int. J. Syst. Evol. Microbiol.">
        <title>Complete genome sequence of Corynebacterium casei LMG S-19264T (=DSM 44701T), isolated from a smear-ripened cheese.</title>
        <authorList>
            <consortium name="US DOE Joint Genome Institute (JGI-PGF)"/>
            <person name="Walter F."/>
            <person name="Albersmeier A."/>
            <person name="Kalinowski J."/>
            <person name="Ruckert C."/>
        </authorList>
    </citation>
    <scope>NUCLEOTIDE SEQUENCE</scope>
    <source>
        <strain evidence="2">CCM 7897</strain>
    </source>
</reference>
<evidence type="ECO:0000256" key="1">
    <source>
        <dbReference type="SAM" id="SignalP"/>
    </source>
</evidence>
<reference evidence="2" key="2">
    <citation type="submission" date="2020-09" db="EMBL/GenBank/DDBJ databases">
        <authorList>
            <person name="Sun Q."/>
            <person name="Sedlacek I."/>
        </authorList>
    </citation>
    <scope>NUCLEOTIDE SEQUENCE</scope>
    <source>
        <strain evidence="2">CCM 7897</strain>
    </source>
</reference>
<keyword evidence="3" id="KW-1185">Reference proteome</keyword>
<dbReference type="EMBL" id="BMCT01000001">
    <property type="protein sequence ID" value="GGF52587.1"/>
    <property type="molecule type" value="Genomic_DNA"/>
</dbReference>
<dbReference type="AlphaFoldDB" id="A0A917BPP1"/>
<evidence type="ECO:0000313" key="3">
    <source>
        <dbReference type="Proteomes" id="UP000606044"/>
    </source>
</evidence>